<keyword evidence="10" id="KW-0808">Transferase</keyword>
<evidence type="ECO:0000256" key="5">
    <source>
        <dbReference type="ARBA" id="ARBA00047931"/>
    </source>
</evidence>
<evidence type="ECO:0000256" key="7">
    <source>
        <dbReference type="ARBA" id="ARBA00078257"/>
    </source>
</evidence>
<dbReference type="InterPro" id="IPR036052">
    <property type="entry name" value="TrpB-like_PALP_sf"/>
</dbReference>
<dbReference type="PROSITE" id="PS00901">
    <property type="entry name" value="CYS_SYNTHASE"/>
    <property type="match status" value="1"/>
</dbReference>
<dbReference type="GO" id="GO:0006535">
    <property type="term" value="P:cysteine biosynthetic process from serine"/>
    <property type="evidence" value="ECO:0007669"/>
    <property type="project" value="InterPro"/>
</dbReference>
<accession>A0AA90YSV3</accession>
<dbReference type="EMBL" id="WVRA01000002">
    <property type="protein sequence ID" value="NOE18286.1"/>
    <property type="molecule type" value="Genomic_DNA"/>
</dbReference>
<evidence type="ECO:0000313" key="10">
    <source>
        <dbReference type="EMBL" id="NOE18286.1"/>
    </source>
</evidence>
<evidence type="ECO:0000259" key="9">
    <source>
        <dbReference type="Pfam" id="PF00291"/>
    </source>
</evidence>
<dbReference type="GO" id="GO:0004124">
    <property type="term" value="F:cysteine synthase activity"/>
    <property type="evidence" value="ECO:0007669"/>
    <property type="project" value="UniProtKB-EC"/>
</dbReference>
<dbReference type="InterPro" id="IPR001926">
    <property type="entry name" value="TrpB-like_PALP"/>
</dbReference>
<dbReference type="Proteomes" id="UP000597886">
    <property type="component" value="Unassembled WGS sequence"/>
</dbReference>
<organism evidence="10 11">
    <name type="scientific">Ruegeria atlantica</name>
    <dbReference type="NCBI Taxonomy" id="81569"/>
    <lineage>
        <taxon>Bacteria</taxon>
        <taxon>Pseudomonadati</taxon>
        <taxon>Pseudomonadota</taxon>
        <taxon>Alphaproteobacteria</taxon>
        <taxon>Rhodobacterales</taxon>
        <taxon>Roseobacteraceae</taxon>
        <taxon>Ruegeria</taxon>
    </lineage>
</organism>
<gene>
    <name evidence="10" type="primary">cysK</name>
    <name evidence="10" type="ORF">GS634_09145</name>
</gene>
<name>A0AA90YSV3_9RHOB</name>
<keyword evidence="4" id="KW-0663">Pyridoxal phosphate</keyword>
<dbReference type="NCBIfam" id="TIGR01139">
    <property type="entry name" value="cysK"/>
    <property type="match status" value="1"/>
</dbReference>
<comment type="similarity">
    <text evidence="2">Belongs to the cysteine synthase/cystathionine beta-synthase family.</text>
</comment>
<dbReference type="AlphaFoldDB" id="A0AA90YSV3"/>
<evidence type="ECO:0000256" key="6">
    <source>
        <dbReference type="ARBA" id="ARBA00072081"/>
    </source>
</evidence>
<evidence type="ECO:0000256" key="4">
    <source>
        <dbReference type="ARBA" id="ARBA00022898"/>
    </source>
</evidence>
<feature type="domain" description="Tryptophan synthase beta chain-like PALP" evidence="9">
    <location>
        <begin position="17"/>
        <end position="321"/>
    </location>
</feature>
<evidence type="ECO:0000313" key="11">
    <source>
        <dbReference type="Proteomes" id="UP000597886"/>
    </source>
</evidence>
<dbReference type="InterPro" id="IPR050214">
    <property type="entry name" value="Cys_Synth/Cystath_Beta-Synth"/>
</dbReference>
<dbReference type="Pfam" id="PF00291">
    <property type="entry name" value="PALP"/>
    <property type="match status" value="1"/>
</dbReference>
<evidence type="ECO:0000256" key="1">
    <source>
        <dbReference type="ARBA" id="ARBA00001933"/>
    </source>
</evidence>
<dbReference type="SUPFAM" id="SSF53686">
    <property type="entry name" value="Tryptophan synthase beta subunit-like PLP-dependent enzymes"/>
    <property type="match status" value="1"/>
</dbReference>
<dbReference type="FunFam" id="3.40.50.1100:FF:000003">
    <property type="entry name" value="Cystathionine beta-synthase"/>
    <property type="match status" value="1"/>
</dbReference>
<evidence type="ECO:0000256" key="3">
    <source>
        <dbReference type="ARBA" id="ARBA00012681"/>
    </source>
</evidence>
<proteinExistence type="inferred from homology"/>
<dbReference type="CDD" id="cd01561">
    <property type="entry name" value="CBS_like"/>
    <property type="match status" value="1"/>
</dbReference>
<dbReference type="EC" id="2.5.1.47" evidence="3"/>
<dbReference type="Gene3D" id="3.40.50.1100">
    <property type="match status" value="2"/>
</dbReference>
<comment type="catalytic activity">
    <reaction evidence="5">
        <text>O-acetyl-L-serine + hydrogen sulfide = L-cysteine + acetate</text>
        <dbReference type="Rhea" id="RHEA:14829"/>
        <dbReference type="ChEBI" id="CHEBI:29919"/>
        <dbReference type="ChEBI" id="CHEBI:30089"/>
        <dbReference type="ChEBI" id="CHEBI:35235"/>
        <dbReference type="ChEBI" id="CHEBI:58340"/>
        <dbReference type="EC" id="2.5.1.47"/>
    </reaction>
</comment>
<dbReference type="InterPro" id="IPR001216">
    <property type="entry name" value="P-phosphate_BS"/>
</dbReference>
<sequence>MAIRQTQGRTRLYDSILDTVGDTPCIRVNRIAPEHVTVYVKFEAFNPAGSVKDRLALNIIEAAERDGRLKPGQTVVEATSGNTGIGLAMVCAAKGYPLVVTMAESFSVERRKLMRFLGAKVVLTPKAQKGFGMYTKAKELAEENGWFLASQFETSANADIHENTTAREILADFEGQQLDYWVTGYGTGGTVSGVSRILRKERPDTRIILTEPANAAIVSSGYVNTRNADHQPTESHPDFEPHPIQGWTPDFIPWVLQEAIDNSYYDELIPIPGPEGIAWSRRLAAEEGIFTGISGGSTFAAAMKLAESAPAGSVILVMLPDTGERYLSTPLFEGIEEVMTQEEYAISASTPSAQMEAG</sequence>
<dbReference type="RefSeq" id="WP_171329689.1">
    <property type="nucleotide sequence ID" value="NZ_WVRA01000002.1"/>
</dbReference>
<protein>
    <recommendedName>
        <fullName evidence="6">Cysteine synthase B</fullName>
        <ecNumber evidence="3">2.5.1.47</ecNumber>
    </recommendedName>
    <alternativeName>
        <fullName evidence="7">O-acetylserine (thiol)-lyase B</fullName>
    </alternativeName>
    <alternativeName>
        <fullName evidence="8">O-acetylserine sulfhydrylase B</fullName>
    </alternativeName>
</protein>
<comment type="cofactor">
    <cofactor evidence="1">
        <name>pyridoxal 5'-phosphate</name>
        <dbReference type="ChEBI" id="CHEBI:597326"/>
    </cofactor>
</comment>
<evidence type="ECO:0000256" key="8">
    <source>
        <dbReference type="ARBA" id="ARBA00079153"/>
    </source>
</evidence>
<dbReference type="PANTHER" id="PTHR10314">
    <property type="entry name" value="CYSTATHIONINE BETA-SYNTHASE"/>
    <property type="match status" value="1"/>
</dbReference>
<evidence type="ECO:0000256" key="2">
    <source>
        <dbReference type="ARBA" id="ARBA00007103"/>
    </source>
</evidence>
<comment type="caution">
    <text evidence="10">The sequence shown here is derived from an EMBL/GenBank/DDBJ whole genome shotgun (WGS) entry which is preliminary data.</text>
</comment>
<dbReference type="InterPro" id="IPR005859">
    <property type="entry name" value="CysK"/>
</dbReference>
<reference evidence="10" key="1">
    <citation type="submission" date="2019-12" db="EMBL/GenBank/DDBJ databases">
        <title>Ruegeria JWLKs population differentiation of coral mucus and skeleton niches.</title>
        <authorList>
            <person name="Luo D."/>
        </authorList>
    </citation>
    <scope>NUCLEOTIDE SEQUENCE</scope>
    <source>
        <strain evidence="10">HKCCD6181</strain>
    </source>
</reference>